<evidence type="ECO:0008006" key="4">
    <source>
        <dbReference type="Google" id="ProtNLM"/>
    </source>
</evidence>
<dbReference type="Proteomes" id="UP000650424">
    <property type="component" value="Unassembled WGS sequence"/>
</dbReference>
<keyword evidence="1" id="KW-0732">Signal</keyword>
<evidence type="ECO:0000313" key="2">
    <source>
        <dbReference type="EMBL" id="MBC3920543.1"/>
    </source>
</evidence>
<organism evidence="2 3">
    <name type="scientific">Undibacterium hunanense</name>
    <dbReference type="NCBI Taxonomy" id="2762292"/>
    <lineage>
        <taxon>Bacteria</taxon>
        <taxon>Pseudomonadati</taxon>
        <taxon>Pseudomonadota</taxon>
        <taxon>Betaproteobacteria</taxon>
        <taxon>Burkholderiales</taxon>
        <taxon>Oxalobacteraceae</taxon>
        <taxon>Undibacterium</taxon>
    </lineage>
</organism>
<evidence type="ECO:0000256" key="1">
    <source>
        <dbReference type="SAM" id="SignalP"/>
    </source>
</evidence>
<proteinExistence type="predicted"/>
<name>A0ABR6ZXZ9_9BURK</name>
<keyword evidence="3" id="KW-1185">Reference proteome</keyword>
<reference evidence="2 3" key="1">
    <citation type="submission" date="2020-08" db="EMBL/GenBank/DDBJ databases">
        <title>Novel species isolated from subtropical streams in China.</title>
        <authorList>
            <person name="Lu H."/>
        </authorList>
    </citation>
    <scope>NUCLEOTIDE SEQUENCE [LARGE SCALE GENOMIC DNA]</scope>
    <source>
        <strain evidence="2 3">CY18W</strain>
    </source>
</reference>
<accession>A0ABR6ZXZ9</accession>
<feature type="chain" id="PRO_5045556203" description="Lipocalin-like domain-containing protein" evidence="1">
    <location>
        <begin position="27"/>
        <end position="174"/>
    </location>
</feature>
<dbReference type="EMBL" id="JACOGF010000017">
    <property type="protein sequence ID" value="MBC3920543.1"/>
    <property type="molecule type" value="Genomic_DNA"/>
</dbReference>
<protein>
    <recommendedName>
        <fullName evidence="4">Lipocalin-like domain-containing protein</fullName>
    </recommendedName>
</protein>
<sequence>MKLFHSVITVASLVVCSLAPALLAHAKVPQQLSAKIDGKLFESDDDGITYLIPTKGVLNLIASTKGASAYPPPKTLTDRLSIICRSFEGKPVKYQARDFGNNGCEVKFIKGESKQPFGEPVAEYDARDGKNMLEITTVSGKVIEGKFSFELKDKKTKAVLMITEGTFKAEDRQM</sequence>
<comment type="caution">
    <text evidence="2">The sequence shown here is derived from an EMBL/GenBank/DDBJ whole genome shotgun (WGS) entry which is preliminary data.</text>
</comment>
<dbReference type="RefSeq" id="WP_186950174.1">
    <property type="nucleotide sequence ID" value="NZ_JACOGF010000017.1"/>
</dbReference>
<gene>
    <name evidence="2" type="ORF">H8L32_23970</name>
</gene>
<feature type="signal peptide" evidence="1">
    <location>
        <begin position="1"/>
        <end position="26"/>
    </location>
</feature>
<evidence type="ECO:0000313" key="3">
    <source>
        <dbReference type="Proteomes" id="UP000650424"/>
    </source>
</evidence>